<dbReference type="Proteomes" id="UP001260980">
    <property type="component" value="Unassembled WGS sequence"/>
</dbReference>
<evidence type="ECO:0000313" key="3">
    <source>
        <dbReference type="Proteomes" id="UP001260980"/>
    </source>
</evidence>
<proteinExistence type="predicted"/>
<dbReference type="EMBL" id="JAWCUD010000002">
    <property type="protein sequence ID" value="MDU0201678.1"/>
    <property type="molecule type" value="Genomic_DNA"/>
</dbReference>
<feature type="region of interest" description="Disordered" evidence="1">
    <location>
        <begin position="31"/>
        <end position="130"/>
    </location>
</feature>
<evidence type="ECO:0000256" key="1">
    <source>
        <dbReference type="SAM" id="MobiDB-lite"/>
    </source>
</evidence>
<dbReference type="RefSeq" id="WP_315951455.1">
    <property type="nucleotide sequence ID" value="NZ_JAWCUD010000002.1"/>
</dbReference>
<gene>
    <name evidence="2" type="ORF">RQP52_11295</name>
</gene>
<reference evidence="2 3" key="1">
    <citation type="submission" date="2023-10" db="EMBL/GenBank/DDBJ databases">
        <title>Paenibacillus strain PFR10 Genome sequencing and assembly.</title>
        <authorList>
            <person name="Kim I."/>
        </authorList>
    </citation>
    <scope>NUCLEOTIDE SEQUENCE [LARGE SCALE GENOMIC DNA]</scope>
    <source>
        <strain evidence="2 3">PFR10</strain>
    </source>
</reference>
<keyword evidence="3" id="KW-1185">Reference proteome</keyword>
<protein>
    <submittedName>
        <fullName evidence="2">Uncharacterized protein</fullName>
    </submittedName>
</protein>
<feature type="compositionally biased region" description="Polar residues" evidence="1">
    <location>
        <begin position="83"/>
        <end position="107"/>
    </location>
</feature>
<name>A0ABU3RC78_9BACL</name>
<evidence type="ECO:0000313" key="2">
    <source>
        <dbReference type="EMBL" id="MDU0201678.1"/>
    </source>
</evidence>
<comment type="caution">
    <text evidence="2">The sequence shown here is derived from an EMBL/GenBank/DDBJ whole genome shotgun (WGS) entry which is preliminary data.</text>
</comment>
<feature type="compositionally biased region" description="Basic and acidic residues" evidence="1">
    <location>
        <begin position="53"/>
        <end position="64"/>
    </location>
</feature>
<sequence length="152" mass="17063">MEQLIEFLFKHWYLVIIAITFLYQLQNKGRRASQKGQRMGMPTFGESPGQARRRSEARELERKVNAPTEPPGGLRDELRRPSASHNAASNPKTKVSPFSSPKQSDLGGSSVYEGDLTAPTPFPESPNQDQLLQGVVWAEILGPPRSKKSYRR</sequence>
<accession>A0ABU3RC78</accession>
<organism evidence="2 3">
    <name type="scientific">Paenibacillus violae</name>
    <dbReference type="NCBI Taxonomy" id="3077234"/>
    <lineage>
        <taxon>Bacteria</taxon>
        <taxon>Bacillati</taxon>
        <taxon>Bacillota</taxon>
        <taxon>Bacilli</taxon>
        <taxon>Bacillales</taxon>
        <taxon>Paenibacillaceae</taxon>
        <taxon>Paenibacillus</taxon>
    </lineage>
</organism>